<organism evidence="1">
    <name type="scientific">Rhizophora mucronata</name>
    <name type="common">Asiatic mangrove</name>
    <dbReference type="NCBI Taxonomy" id="61149"/>
    <lineage>
        <taxon>Eukaryota</taxon>
        <taxon>Viridiplantae</taxon>
        <taxon>Streptophyta</taxon>
        <taxon>Embryophyta</taxon>
        <taxon>Tracheophyta</taxon>
        <taxon>Spermatophyta</taxon>
        <taxon>Magnoliopsida</taxon>
        <taxon>eudicotyledons</taxon>
        <taxon>Gunneridae</taxon>
        <taxon>Pentapetalae</taxon>
        <taxon>rosids</taxon>
        <taxon>fabids</taxon>
        <taxon>Malpighiales</taxon>
        <taxon>Rhizophoraceae</taxon>
        <taxon>Rhizophora</taxon>
    </lineage>
</organism>
<proteinExistence type="predicted"/>
<dbReference type="AlphaFoldDB" id="A0A2P2PLS3"/>
<sequence length="44" mass="5112">MCESVSIIFCRCPFFQMKILAGTHLSGREHQMIAMRFGFYITPI</sequence>
<evidence type="ECO:0000313" key="1">
    <source>
        <dbReference type="EMBL" id="MBX55707.1"/>
    </source>
</evidence>
<dbReference type="EMBL" id="GGEC01075223">
    <property type="protein sequence ID" value="MBX55707.1"/>
    <property type="molecule type" value="Transcribed_RNA"/>
</dbReference>
<reference evidence="1" key="1">
    <citation type="submission" date="2018-02" db="EMBL/GenBank/DDBJ databases">
        <title>Rhizophora mucronata_Transcriptome.</title>
        <authorList>
            <person name="Meera S.P."/>
            <person name="Sreeshan A."/>
            <person name="Augustine A."/>
        </authorList>
    </citation>
    <scope>NUCLEOTIDE SEQUENCE</scope>
    <source>
        <tissue evidence="1">Leaf</tissue>
    </source>
</reference>
<accession>A0A2P2PLS3</accession>
<name>A0A2P2PLS3_RHIMU</name>
<protein>
    <submittedName>
        <fullName evidence="1">Uncharacterized protein</fullName>
    </submittedName>
</protein>